<reference evidence="1" key="1">
    <citation type="submission" date="2022-10" db="EMBL/GenBank/DDBJ databases">
        <title>Genome Sequence of Xylaria curta.</title>
        <authorList>
            <person name="Buettner E."/>
        </authorList>
    </citation>
    <scope>NUCLEOTIDE SEQUENCE</scope>
    <source>
        <strain evidence="1">Babe10</strain>
    </source>
</reference>
<comment type="caution">
    <text evidence="1">The sequence shown here is derived from an EMBL/GenBank/DDBJ whole genome shotgun (WGS) entry which is preliminary data.</text>
</comment>
<proteinExistence type="predicted"/>
<organism evidence="1 2">
    <name type="scientific">Xylaria curta</name>
    <dbReference type="NCBI Taxonomy" id="42375"/>
    <lineage>
        <taxon>Eukaryota</taxon>
        <taxon>Fungi</taxon>
        <taxon>Dikarya</taxon>
        <taxon>Ascomycota</taxon>
        <taxon>Pezizomycotina</taxon>
        <taxon>Sordariomycetes</taxon>
        <taxon>Xylariomycetidae</taxon>
        <taxon>Xylariales</taxon>
        <taxon>Xylariaceae</taxon>
        <taxon>Xylaria</taxon>
    </lineage>
</organism>
<keyword evidence="2" id="KW-1185">Reference proteome</keyword>
<dbReference type="Proteomes" id="UP001143856">
    <property type="component" value="Unassembled WGS sequence"/>
</dbReference>
<protein>
    <submittedName>
        <fullName evidence="1">Uncharacterized protein</fullName>
    </submittedName>
</protein>
<evidence type="ECO:0000313" key="1">
    <source>
        <dbReference type="EMBL" id="KAJ2988459.1"/>
    </source>
</evidence>
<gene>
    <name evidence="1" type="ORF">NUW58_g3965</name>
</gene>
<sequence length="158" mass="16710">MQFLNIVTVLFLAALGMASAIEAVENRDEDCSCSPTVTVTTSEIVATPYPSDTVTVTVTISTAPGGETGETPTGYGGGDVCLLGWQDGAGFGRDEMEDGEELAGVQRRLELARTILREDEAGSPQWLREENPWFAEFRGNDNGVEDDVASGGTSASDL</sequence>
<accession>A0ACC1PBI7</accession>
<dbReference type="EMBL" id="JAPDGR010000646">
    <property type="protein sequence ID" value="KAJ2988459.1"/>
    <property type="molecule type" value="Genomic_DNA"/>
</dbReference>
<evidence type="ECO:0000313" key="2">
    <source>
        <dbReference type="Proteomes" id="UP001143856"/>
    </source>
</evidence>
<name>A0ACC1PBI7_9PEZI</name>